<dbReference type="SUPFAM" id="SSF56935">
    <property type="entry name" value="Porins"/>
    <property type="match status" value="1"/>
</dbReference>
<gene>
    <name evidence="5" type="ORF">MNBD_GAMMA02-399</name>
</gene>
<name>A0A3B0VUY7_9ZZZZ</name>
<feature type="domain" description="TonB-dependent receptor-like beta-barrel" evidence="4">
    <location>
        <begin position="8"/>
        <end position="496"/>
    </location>
</feature>
<evidence type="ECO:0000256" key="1">
    <source>
        <dbReference type="ARBA" id="ARBA00004442"/>
    </source>
</evidence>
<keyword evidence="2" id="KW-0472">Membrane</keyword>
<evidence type="ECO:0000259" key="4">
    <source>
        <dbReference type="Pfam" id="PF00593"/>
    </source>
</evidence>
<evidence type="ECO:0000256" key="3">
    <source>
        <dbReference type="ARBA" id="ARBA00023237"/>
    </source>
</evidence>
<comment type="subcellular location">
    <subcellularLocation>
        <location evidence="1">Cell outer membrane</location>
    </subcellularLocation>
</comment>
<accession>A0A3B0VUY7</accession>
<dbReference type="InterPro" id="IPR000531">
    <property type="entry name" value="Beta-barrel_TonB"/>
</dbReference>
<evidence type="ECO:0000313" key="5">
    <source>
        <dbReference type="EMBL" id="VAW46831.1"/>
    </source>
</evidence>
<protein>
    <submittedName>
        <fullName evidence="5">TonB-dependent receptor</fullName>
    </submittedName>
</protein>
<dbReference type="PANTHER" id="PTHR47234:SF2">
    <property type="entry name" value="TONB-DEPENDENT RECEPTOR"/>
    <property type="match status" value="1"/>
</dbReference>
<feature type="non-terminal residue" evidence="5">
    <location>
        <position position="1"/>
    </location>
</feature>
<keyword evidence="3" id="KW-0998">Cell outer membrane</keyword>
<dbReference type="Pfam" id="PF00593">
    <property type="entry name" value="TonB_dep_Rec_b-barrel"/>
    <property type="match status" value="1"/>
</dbReference>
<keyword evidence="5" id="KW-0675">Receptor</keyword>
<evidence type="ECO:0000256" key="2">
    <source>
        <dbReference type="ARBA" id="ARBA00023136"/>
    </source>
</evidence>
<dbReference type="GO" id="GO:0009279">
    <property type="term" value="C:cell outer membrane"/>
    <property type="evidence" value="ECO:0007669"/>
    <property type="project" value="UniProtKB-SubCell"/>
</dbReference>
<proteinExistence type="predicted"/>
<sequence>TAYFSTGLEGSFTAVDRNWFWDVNGAYGKNEGSQRKTGALNIARIATALGPVDVCNNTPGCVPLNIFGGQGDGSGTITPEMLNYISFVQSDNSEQELTDFTANISGDLFELPAGPLSVAVGYEYRKKSGFFQPDAVVVAGESNGVPASPTSGEFSVDEFYAEFLVPVLADQKFAELLDFSVAFRSSDYSTSGSDTTSKFGFQYMPTSNLMFRGSFAEGLRAPSIGELFGTQARFDAQLNDPCNSVNGITPNLPGCSGVPDGYEQINPQISTLTGGNPGLSPEEAETLTLGLIYSPEWADDLSWANSLDFELTYYDIEVEGAIQAVDAQFILDTCSTSPGNSLCSNFSRDSFGNIENFSNQLTNIGSIETSGVDFNVNWTSPQFDWGFLQAAWNNSFVNEFNEDGRDLDGIEVNNSGIPNWNSNLYTTINYHNWKVIWGTRHIGGLTETCAAFLIGQGLCSDEAAGTNNLGGTTYHDLQIIFPEWNTVQFEVGVNNITDKQPPTCFSCSLNGYDPSTYDGEGQFAYVRATIKF</sequence>
<dbReference type="InterPro" id="IPR036942">
    <property type="entry name" value="Beta-barrel_TonB_sf"/>
</dbReference>
<organism evidence="5">
    <name type="scientific">hydrothermal vent metagenome</name>
    <dbReference type="NCBI Taxonomy" id="652676"/>
    <lineage>
        <taxon>unclassified sequences</taxon>
        <taxon>metagenomes</taxon>
        <taxon>ecological metagenomes</taxon>
    </lineage>
</organism>
<reference evidence="5" key="1">
    <citation type="submission" date="2018-06" db="EMBL/GenBank/DDBJ databases">
        <authorList>
            <person name="Zhirakovskaya E."/>
        </authorList>
    </citation>
    <scope>NUCLEOTIDE SEQUENCE</scope>
</reference>
<dbReference type="PANTHER" id="PTHR47234">
    <property type="match status" value="1"/>
</dbReference>
<dbReference type="AlphaFoldDB" id="A0A3B0VUY7"/>
<dbReference type="EMBL" id="UOFA01000307">
    <property type="protein sequence ID" value="VAW46831.1"/>
    <property type="molecule type" value="Genomic_DNA"/>
</dbReference>
<dbReference type="Gene3D" id="2.40.170.20">
    <property type="entry name" value="TonB-dependent receptor, beta-barrel domain"/>
    <property type="match status" value="1"/>
</dbReference>